<protein>
    <recommendedName>
        <fullName evidence="2">Minor capsid protein</fullName>
    </recommendedName>
</protein>
<sequence length="145" mass="16565">MSSATVRFEWNKSTEKMLAELNLGAGGMVQRVIDNAVIRYSMDYVPFDEGVLARSPYANYEPGQVVYAGPYARYHWHGIVMSPNIPIKKNGEIVGWYSPKGQPKTLTERKMKYQGEPKRGPYWALRMKADHLKDIVQEAQDAVRK</sequence>
<reference evidence="1" key="1">
    <citation type="submission" date="2019-08" db="EMBL/GenBank/DDBJ databases">
        <authorList>
            <person name="Kucharzyk K."/>
            <person name="Murdoch R.W."/>
            <person name="Higgins S."/>
            <person name="Loffler F."/>
        </authorList>
    </citation>
    <scope>NUCLEOTIDE SEQUENCE</scope>
</reference>
<evidence type="ECO:0000313" key="1">
    <source>
        <dbReference type="EMBL" id="MPN15739.1"/>
    </source>
</evidence>
<name>A0A645FQS5_9ZZZZ</name>
<organism evidence="1">
    <name type="scientific">bioreactor metagenome</name>
    <dbReference type="NCBI Taxonomy" id="1076179"/>
    <lineage>
        <taxon>unclassified sequences</taxon>
        <taxon>metagenomes</taxon>
        <taxon>ecological metagenomes</taxon>
    </lineage>
</organism>
<gene>
    <name evidence="1" type="ORF">SDC9_163074</name>
</gene>
<dbReference type="AlphaFoldDB" id="A0A645FQS5"/>
<dbReference type="EMBL" id="VSSQ01062594">
    <property type="protein sequence ID" value="MPN15739.1"/>
    <property type="molecule type" value="Genomic_DNA"/>
</dbReference>
<proteinExistence type="predicted"/>
<accession>A0A645FQS5</accession>
<evidence type="ECO:0008006" key="2">
    <source>
        <dbReference type="Google" id="ProtNLM"/>
    </source>
</evidence>
<comment type="caution">
    <text evidence="1">The sequence shown here is derived from an EMBL/GenBank/DDBJ whole genome shotgun (WGS) entry which is preliminary data.</text>
</comment>